<gene>
    <name evidence="3" type="ORF">RGQ15_20825</name>
</gene>
<dbReference type="Pfam" id="PF08239">
    <property type="entry name" value="SH3_3"/>
    <property type="match status" value="1"/>
</dbReference>
<evidence type="ECO:0000313" key="3">
    <source>
        <dbReference type="EMBL" id="MDS9469998.1"/>
    </source>
</evidence>
<feature type="domain" description="SH3b" evidence="2">
    <location>
        <begin position="171"/>
        <end position="228"/>
    </location>
</feature>
<protein>
    <submittedName>
        <fullName evidence="3">SH3 domain-containing protein</fullName>
    </submittedName>
</protein>
<dbReference type="RefSeq" id="WP_311162784.1">
    <property type="nucleotide sequence ID" value="NZ_JAVQLW010000005.1"/>
</dbReference>
<proteinExistence type="predicted"/>
<evidence type="ECO:0000256" key="1">
    <source>
        <dbReference type="SAM" id="SignalP"/>
    </source>
</evidence>
<keyword evidence="4" id="KW-1185">Reference proteome</keyword>
<reference evidence="4" key="1">
    <citation type="submission" date="2023-07" db="EMBL/GenBank/DDBJ databases">
        <title>Paracoccus sp. MBLB3053 whole genome sequence.</title>
        <authorList>
            <person name="Hwang C.Y."/>
            <person name="Cho E.-S."/>
            <person name="Seo M.-J."/>
        </authorList>
    </citation>
    <scope>NUCLEOTIDE SEQUENCE [LARGE SCALE GENOMIC DNA]</scope>
    <source>
        <strain evidence="4">MBLB3053</strain>
    </source>
</reference>
<sequence length="330" mass="34294">MRLFQLPVLMLMALAPTALAAQPIDESRISFPAGATGTTLKGRIAGEQITDYLLNARAGQSMTIDFAPSNASGYFNLMIGNDPAAIHVGSTSGNHYKGVLPKDGDYRIRVYLMRNAARRGEAADFTLKVAIGAAASATEAAPAPDPAGGDFADGLSGGPDWWQVTGVAAHDTLNVRAGPGTSNGVIGKLANGDRVRNRGCSMNGETRWCHVEMPGDQPLSGWVAGRYLAEAGAPAAAPGPEAHGSIPCALASGQPMGSCSFRASRGTGGTASIWIALPGGGERYLDFREGRLVGSDPGTTVSHMREADLNMILVDGHERYEIPDAVLYGG</sequence>
<accession>A0ABU2HY64</accession>
<dbReference type="Proteomes" id="UP001269144">
    <property type="component" value="Unassembled WGS sequence"/>
</dbReference>
<feature type="chain" id="PRO_5047494117" evidence="1">
    <location>
        <begin position="21"/>
        <end position="330"/>
    </location>
</feature>
<name>A0ABU2HY64_9RHOB</name>
<evidence type="ECO:0000259" key="2">
    <source>
        <dbReference type="Pfam" id="PF08239"/>
    </source>
</evidence>
<comment type="caution">
    <text evidence="3">The sequence shown here is derived from an EMBL/GenBank/DDBJ whole genome shotgun (WGS) entry which is preliminary data.</text>
</comment>
<keyword evidence="1" id="KW-0732">Signal</keyword>
<dbReference type="InterPro" id="IPR003646">
    <property type="entry name" value="SH3-like_bac-type"/>
</dbReference>
<dbReference type="EMBL" id="JAVQLW010000005">
    <property type="protein sequence ID" value="MDS9469998.1"/>
    <property type="molecule type" value="Genomic_DNA"/>
</dbReference>
<dbReference type="Gene3D" id="2.60.120.380">
    <property type="match status" value="1"/>
</dbReference>
<evidence type="ECO:0000313" key="4">
    <source>
        <dbReference type="Proteomes" id="UP001269144"/>
    </source>
</evidence>
<dbReference type="Gene3D" id="2.30.30.40">
    <property type="entry name" value="SH3 Domains"/>
    <property type="match status" value="1"/>
</dbReference>
<organism evidence="3 4">
    <name type="scientific">Paracoccus aurantius</name>
    <dbReference type="NCBI Taxonomy" id="3073814"/>
    <lineage>
        <taxon>Bacteria</taxon>
        <taxon>Pseudomonadati</taxon>
        <taxon>Pseudomonadota</taxon>
        <taxon>Alphaproteobacteria</taxon>
        <taxon>Rhodobacterales</taxon>
        <taxon>Paracoccaceae</taxon>
        <taxon>Paracoccus</taxon>
    </lineage>
</organism>
<feature type="signal peptide" evidence="1">
    <location>
        <begin position="1"/>
        <end position="20"/>
    </location>
</feature>